<dbReference type="Proteomes" id="UP001597261">
    <property type="component" value="Unassembled WGS sequence"/>
</dbReference>
<evidence type="ECO:0000313" key="3">
    <source>
        <dbReference type="Proteomes" id="UP001597261"/>
    </source>
</evidence>
<dbReference type="RefSeq" id="WP_381076684.1">
    <property type="nucleotide sequence ID" value="NZ_JBHUDX010000001.1"/>
</dbReference>
<feature type="compositionally biased region" description="Basic and acidic residues" evidence="1">
    <location>
        <begin position="352"/>
        <end position="365"/>
    </location>
</feature>
<evidence type="ECO:0000313" key="2">
    <source>
        <dbReference type="EMBL" id="MFD1656692.1"/>
    </source>
</evidence>
<evidence type="ECO:0000256" key="1">
    <source>
        <dbReference type="SAM" id="MobiDB-lite"/>
    </source>
</evidence>
<feature type="region of interest" description="Disordered" evidence="1">
    <location>
        <begin position="379"/>
        <end position="419"/>
    </location>
</feature>
<dbReference type="EMBL" id="JBHUDX010000001">
    <property type="protein sequence ID" value="MFD1656692.1"/>
    <property type="molecule type" value="Genomic_DNA"/>
</dbReference>
<gene>
    <name evidence="2" type="ORF">ACFSL4_00180</name>
</gene>
<comment type="caution">
    <text evidence="2">The sequence shown here is derived from an EMBL/GenBank/DDBJ whole genome shotgun (WGS) entry which is preliminary data.</text>
</comment>
<evidence type="ECO:0008006" key="4">
    <source>
        <dbReference type="Google" id="ProtNLM"/>
    </source>
</evidence>
<protein>
    <recommendedName>
        <fullName evidence="4">PE-PGRS family protein</fullName>
    </recommendedName>
</protein>
<sequence>MPKSSTARATAPDTVWLARGRHLGPGAEQAVRQRLRDLKSDAVIQDHLEFDGSCDGPSGAPATSDAPGTADHVFEARWLVDDQVVVRARLTLGAPGGIDDARDWVLVAEAERPWDLGWPSPATVFWPEDSGVPWDHDVVHGLRFRETNRLPADDRALRRLLKDCVRRSWSIHVIVHEAMTPDERGRLPLVPLLPPGVRHRVVEHRAAPGQFQVVNWALDGLGARVPRGGAVVLPATPGGSGDRPGDDGHAFAVRTVFLDGSRPTELIDAVRRCAESPRPLPEGAEAALTGLRERWHLMTPEEELAQARRQIAAYAEALDAMTKSRDLYREAAELAHEALAAYRESSGPLPASRREPGEREGLSFRDRLAMSLDRVREGARLLRAPASDGQAPGGAGTDEAAESGEAPSPAGSPETRDRA</sequence>
<proteinExistence type="predicted"/>
<organism evidence="2 3">
    <name type="scientific">Streptomyces caeni</name>
    <dbReference type="NCBI Taxonomy" id="2307231"/>
    <lineage>
        <taxon>Bacteria</taxon>
        <taxon>Bacillati</taxon>
        <taxon>Actinomycetota</taxon>
        <taxon>Actinomycetes</taxon>
        <taxon>Kitasatosporales</taxon>
        <taxon>Streptomycetaceae</taxon>
        <taxon>Streptomyces</taxon>
    </lineage>
</organism>
<keyword evidence="3" id="KW-1185">Reference proteome</keyword>
<feature type="compositionally biased region" description="Low complexity" evidence="1">
    <location>
        <begin position="403"/>
        <end position="413"/>
    </location>
</feature>
<reference evidence="3" key="1">
    <citation type="journal article" date="2019" name="Int. J. Syst. Evol. Microbiol.">
        <title>The Global Catalogue of Microorganisms (GCM) 10K type strain sequencing project: providing services to taxonomists for standard genome sequencing and annotation.</title>
        <authorList>
            <consortium name="The Broad Institute Genomics Platform"/>
            <consortium name="The Broad Institute Genome Sequencing Center for Infectious Disease"/>
            <person name="Wu L."/>
            <person name="Ma J."/>
        </authorList>
    </citation>
    <scope>NUCLEOTIDE SEQUENCE [LARGE SCALE GENOMIC DNA]</scope>
    <source>
        <strain evidence="3">CGMCC 1.12470</strain>
    </source>
</reference>
<name>A0ABW4IJ92_9ACTN</name>
<accession>A0ABW4IJ92</accession>
<feature type="region of interest" description="Disordered" evidence="1">
    <location>
        <begin position="343"/>
        <end position="365"/>
    </location>
</feature>